<feature type="compositionally biased region" description="Polar residues" evidence="1">
    <location>
        <begin position="172"/>
        <end position="187"/>
    </location>
</feature>
<accession>A0A1E4TNX1</accession>
<reference evidence="4" key="1">
    <citation type="submission" date="2016-05" db="EMBL/GenBank/DDBJ databases">
        <title>Comparative genomics of biotechnologically important yeasts.</title>
        <authorList>
            <consortium name="DOE Joint Genome Institute"/>
            <person name="Riley R."/>
            <person name="Haridas S."/>
            <person name="Wolfe K.H."/>
            <person name="Lopes M.R."/>
            <person name="Hittinger C.T."/>
            <person name="Goker M."/>
            <person name="Salamov A."/>
            <person name="Wisecaver J."/>
            <person name="Long T.M."/>
            <person name="Aerts A.L."/>
            <person name="Barry K."/>
            <person name="Choi C."/>
            <person name="Clum A."/>
            <person name="Coughlan A.Y."/>
            <person name="Deshpande S."/>
            <person name="Douglass A.P."/>
            <person name="Hanson S.J."/>
            <person name="Klenk H.-P."/>
            <person name="Labutti K."/>
            <person name="Lapidus A."/>
            <person name="Lindquist E."/>
            <person name="Lipzen A."/>
            <person name="Meier-Kolthoff J.P."/>
            <person name="Ohm R.A."/>
            <person name="Otillar R.P."/>
            <person name="Pangilinan J."/>
            <person name="Peng Y."/>
            <person name="Rokas A."/>
            <person name="Rosa C.A."/>
            <person name="Scheuner C."/>
            <person name="Sibirny A.A."/>
            <person name="Slot J.C."/>
            <person name="Stielow J.B."/>
            <person name="Sun H."/>
            <person name="Kurtzman C.P."/>
            <person name="Blackwell M."/>
            <person name="Grigoriev I.V."/>
            <person name="Jeffries T.W."/>
        </authorList>
    </citation>
    <scope>NUCLEOTIDE SEQUENCE [LARGE SCALE GENOMIC DNA]</scope>
    <source>
        <strain evidence="4">NRRL Y-2460</strain>
    </source>
</reference>
<protein>
    <submittedName>
        <fullName evidence="3">Uncharacterized protein</fullName>
    </submittedName>
</protein>
<keyword evidence="4" id="KW-1185">Reference proteome</keyword>
<dbReference type="AlphaFoldDB" id="A0A1E4TNX1"/>
<feature type="signal peptide" evidence="2">
    <location>
        <begin position="1"/>
        <end position="22"/>
    </location>
</feature>
<keyword evidence="2" id="KW-0732">Signal</keyword>
<feature type="compositionally biased region" description="Polar residues" evidence="1">
    <location>
        <begin position="396"/>
        <end position="412"/>
    </location>
</feature>
<proteinExistence type="predicted"/>
<dbReference type="EMBL" id="KV454018">
    <property type="protein sequence ID" value="ODV93454.1"/>
    <property type="molecule type" value="Genomic_DNA"/>
</dbReference>
<feature type="region of interest" description="Disordered" evidence="1">
    <location>
        <begin position="164"/>
        <end position="187"/>
    </location>
</feature>
<evidence type="ECO:0000256" key="1">
    <source>
        <dbReference type="SAM" id="MobiDB-lite"/>
    </source>
</evidence>
<evidence type="ECO:0000313" key="3">
    <source>
        <dbReference type="EMBL" id="ODV93454.1"/>
    </source>
</evidence>
<evidence type="ECO:0000256" key="2">
    <source>
        <dbReference type="SAM" id="SignalP"/>
    </source>
</evidence>
<dbReference type="Proteomes" id="UP000094236">
    <property type="component" value="Unassembled WGS sequence"/>
</dbReference>
<feature type="compositionally biased region" description="Basic and acidic residues" evidence="1">
    <location>
        <begin position="415"/>
        <end position="442"/>
    </location>
</feature>
<sequence>MKFFIQAVITFFLLSQFSFASAIWKRNNDSEITSVQEIPTGTTTSSSASATTTAGNKTQVVEETDFVTKTMFEVSSTFVNVGAPAAEITETITSTTTRTYEKTVTLTSTEKIETTPKPNKVTKTELLVISTEAPGFVSPDQKLSHKPQKDTNLGSGLNNGFEIIGNDRENTVDSNPNSRAPNRQLQDNDNQIPAAQLFPWKKKHDYEDNWPRKIIYVKFDVNDTNPKEVGETFLPSSDDLVTAQGCFLDWLHDLIRRGEEKLTGHDDEEKSVFDEDGRIIFIAFGADNETDKDQLAKELQQDAQAQSFIFPWRNHKDCDDEEDDYHKIIYIKFGEEDDDKEIVSPKTQNDQFDAENFQFPWKYHQDEIKNYEEGSYYDEPEEERYIMIAWGNKSDTNPSLISHGPSSRRINLQSSKDDSNNKDAKNKKSQDSLTTKKNEKSSKFTQNTKLNSTSNKADHHGLFGSFYHSKHGYMDGDLYQNVAAKKSQPLSLIAALVFISSSVLLL</sequence>
<feature type="compositionally biased region" description="Polar residues" evidence="1">
    <location>
        <begin position="443"/>
        <end position="455"/>
    </location>
</feature>
<feature type="region of interest" description="Disordered" evidence="1">
    <location>
        <begin position="396"/>
        <end position="456"/>
    </location>
</feature>
<organism evidence="3 4">
    <name type="scientific">Pachysolen tannophilus NRRL Y-2460</name>
    <dbReference type="NCBI Taxonomy" id="669874"/>
    <lineage>
        <taxon>Eukaryota</taxon>
        <taxon>Fungi</taxon>
        <taxon>Dikarya</taxon>
        <taxon>Ascomycota</taxon>
        <taxon>Saccharomycotina</taxon>
        <taxon>Pichiomycetes</taxon>
        <taxon>Pachysolenaceae</taxon>
        <taxon>Pachysolen</taxon>
    </lineage>
</organism>
<name>A0A1E4TNX1_PACTA</name>
<feature type="region of interest" description="Disordered" evidence="1">
    <location>
        <begin position="38"/>
        <end position="57"/>
    </location>
</feature>
<gene>
    <name evidence="3" type="ORF">PACTADRAFT_36071</name>
</gene>
<evidence type="ECO:0000313" key="4">
    <source>
        <dbReference type="Proteomes" id="UP000094236"/>
    </source>
</evidence>
<feature type="chain" id="PRO_5009163324" evidence="2">
    <location>
        <begin position="23"/>
        <end position="506"/>
    </location>
</feature>
<feature type="compositionally biased region" description="Low complexity" evidence="1">
    <location>
        <begin position="40"/>
        <end position="55"/>
    </location>
</feature>